<feature type="transmembrane region" description="Helical" evidence="2">
    <location>
        <begin position="266"/>
        <end position="286"/>
    </location>
</feature>
<proteinExistence type="predicted"/>
<evidence type="ECO:0000313" key="3">
    <source>
        <dbReference type="EMBL" id="EMI53111.1"/>
    </source>
</evidence>
<evidence type="ECO:0000256" key="1">
    <source>
        <dbReference type="SAM" id="MobiDB-lite"/>
    </source>
</evidence>
<feature type="region of interest" description="Disordered" evidence="1">
    <location>
        <begin position="1"/>
        <end position="23"/>
    </location>
</feature>
<feature type="transmembrane region" description="Helical" evidence="2">
    <location>
        <begin position="404"/>
        <end position="421"/>
    </location>
</feature>
<dbReference type="AlphaFoldDB" id="M5U5H0"/>
<feature type="transmembrane region" description="Helical" evidence="2">
    <location>
        <begin position="83"/>
        <end position="104"/>
    </location>
</feature>
<feature type="transmembrane region" description="Helical" evidence="2">
    <location>
        <begin position="54"/>
        <end position="76"/>
    </location>
</feature>
<keyword evidence="2" id="KW-0472">Membrane</keyword>
<feature type="region of interest" description="Disordered" evidence="1">
    <location>
        <begin position="447"/>
        <end position="468"/>
    </location>
</feature>
<evidence type="ECO:0000313" key="4">
    <source>
        <dbReference type="Proteomes" id="UP000011885"/>
    </source>
</evidence>
<sequence>MSAEPIPGHTTPARSAREKRRKKKASPEQLIRWGIWAYFLLVIFEGALRKWVLPGLATPLLVVRDPIALATLYLAAKRGWLPLNVYVISALTIGCLGFLTAITVGHRSPFVAAFGARILILHVPMAFVIGRVLSRSDLLKIGRVIIWITVPMTVLMALQYFSPQSAWVNRGVGGDMEGAGFSGAMGYARPPGTFSFTNGLTSFYNLAGVWIVYYWLTPGKCNRLILLLATGGLILAIPLSISRALLFQTVLTGMFAMLVIARKPKYLGKVMGAGIAISIALASVSWTPAFQTGMTVFAKRFETASDSEGGLEGTLGDRFLGGLIGAVFNATDLPVFGHGIGLGTNVGAKYTTGKRTFLIAEGEWGREVGELGPLLGLPLIFVRVLMAAQLWWLGYQKLTRSDPLAWILLGAGVLAIAQGGWAQPTALGFYTLITGLVIAAIRTSPTSKKSRPKKRHVEPQRDHSVAVS</sequence>
<dbReference type="Proteomes" id="UP000011885">
    <property type="component" value="Unassembled WGS sequence"/>
</dbReference>
<name>M5U5H0_9BACT</name>
<dbReference type="PATRIC" id="fig|1263870.3.peg.5772"/>
<keyword evidence="4" id="KW-1185">Reference proteome</keyword>
<reference evidence="3 4" key="1">
    <citation type="journal article" date="2013" name="Mar. Genomics">
        <title>Expression of sulfatases in Rhodopirellula baltica and the diversity of sulfatases in the genus Rhodopirellula.</title>
        <authorList>
            <person name="Wegner C.E."/>
            <person name="Richter-Heitmann T."/>
            <person name="Klindworth A."/>
            <person name="Klockow C."/>
            <person name="Richter M."/>
            <person name="Achstetter T."/>
            <person name="Glockner F.O."/>
            <person name="Harder J."/>
        </authorList>
    </citation>
    <scope>NUCLEOTIDE SEQUENCE [LARGE SCALE GENOMIC DNA]</scope>
    <source>
        <strain evidence="3 4">SM41</strain>
    </source>
</reference>
<feature type="transmembrane region" description="Helical" evidence="2">
    <location>
        <begin position="30"/>
        <end position="48"/>
    </location>
</feature>
<feature type="transmembrane region" description="Helical" evidence="2">
    <location>
        <begin position="427"/>
        <end position="445"/>
    </location>
</feature>
<feature type="compositionally biased region" description="Basic and acidic residues" evidence="1">
    <location>
        <begin position="457"/>
        <end position="468"/>
    </location>
</feature>
<feature type="transmembrane region" description="Helical" evidence="2">
    <location>
        <begin position="223"/>
        <end position="239"/>
    </location>
</feature>
<gene>
    <name evidence="3" type="ORF">RSSM_05444</name>
</gene>
<feature type="transmembrane region" description="Helical" evidence="2">
    <location>
        <begin position="141"/>
        <end position="161"/>
    </location>
</feature>
<feature type="transmembrane region" description="Helical" evidence="2">
    <location>
        <begin position="110"/>
        <end position="129"/>
    </location>
</feature>
<feature type="transmembrane region" description="Helical" evidence="2">
    <location>
        <begin position="245"/>
        <end position="261"/>
    </location>
</feature>
<keyword evidence="2" id="KW-0812">Transmembrane</keyword>
<feature type="transmembrane region" description="Helical" evidence="2">
    <location>
        <begin position="194"/>
        <end position="216"/>
    </location>
</feature>
<keyword evidence="2" id="KW-1133">Transmembrane helix</keyword>
<organism evidence="3 4">
    <name type="scientific">Rhodopirellula sallentina SM41</name>
    <dbReference type="NCBI Taxonomy" id="1263870"/>
    <lineage>
        <taxon>Bacteria</taxon>
        <taxon>Pseudomonadati</taxon>
        <taxon>Planctomycetota</taxon>
        <taxon>Planctomycetia</taxon>
        <taxon>Pirellulales</taxon>
        <taxon>Pirellulaceae</taxon>
        <taxon>Rhodopirellula</taxon>
    </lineage>
</organism>
<dbReference type="EMBL" id="ANOH01000381">
    <property type="protein sequence ID" value="EMI53111.1"/>
    <property type="molecule type" value="Genomic_DNA"/>
</dbReference>
<evidence type="ECO:0000256" key="2">
    <source>
        <dbReference type="SAM" id="Phobius"/>
    </source>
</evidence>
<feature type="transmembrane region" description="Helical" evidence="2">
    <location>
        <begin position="374"/>
        <end position="392"/>
    </location>
</feature>
<protein>
    <submittedName>
        <fullName evidence="3">Putative membrane protein</fullName>
    </submittedName>
</protein>
<accession>M5U5H0</accession>
<comment type="caution">
    <text evidence="3">The sequence shown here is derived from an EMBL/GenBank/DDBJ whole genome shotgun (WGS) entry which is preliminary data.</text>
</comment>